<accession>A0ABM9QWY5</accession>
<organism evidence="1 2">
    <name type="scientific">Vibrio crassostreae</name>
    <dbReference type="NCBI Taxonomy" id="246167"/>
    <lineage>
        <taxon>Bacteria</taxon>
        <taxon>Pseudomonadati</taxon>
        <taxon>Pseudomonadota</taxon>
        <taxon>Gammaproteobacteria</taxon>
        <taxon>Vibrionales</taxon>
        <taxon>Vibrionaceae</taxon>
        <taxon>Vibrio</taxon>
    </lineage>
</organism>
<name>A0ABM9QWY5_9VIBR</name>
<dbReference type="Proteomes" id="UP000049077">
    <property type="component" value="Unassembled WGS sequence"/>
</dbReference>
<gene>
    <name evidence="1" type="ORF">VCR4J5_670001</name>
</gene>
<comment type="caution">
    <text evidence="1">The sequence shown here is derived from an EMBL/GenBank/DDBJ whole genome shotgun (WGS) entry which is preliminary data.</text>
</comment>
<proteinExistence type="predicted"/>
<keyword evidence="2" id="KW-1185">Reference proteome</keyword>
<reference evidence="1 2" key="1">
    <citation type="submission" date="2014-06" db="EMBL/GenBank/DDBJ databases">
        <authorList>
            <person name="Le Roux F."/>
        </authorList>
    </citation>
    <scope>NUCLEOTIDE SEQUENCE [LARGE SCALE GENOMIC DNA]</scope>
    <source>
        <strain evidence="1 2">J5-4</strain>
    </source>
</reference>
<dbReference type="EMBL" id="CCJX01000154">
    <property type="protein sequence ID" value="CDT51261.1"/>
    <property type="molecule type" value="Genomic_DNA"/>
</dbReference>
<sequence length="108" mass="11686">MCLTSLADGFFEVVAFMPAGACDYILNGSVPNYEKNFKFSVGSSIRNVDEISLWKVIYVTTLELLNTASKLPSFIDMTSLNSDIGLGTEAIDKIKAKISAYTSGDTLS</sequence>
<evidence type="ECO:0000313" key="1">
    <source>
        <dbReference type="EMBL" id="CDT51261.1"/>
    </source>
</evidence>
<evidence type="ECO:0000313" key="2">
    <source>
        <dbReference type="Proteomes" id="UP000049077"/>
    </source>
</evidence>
<protein>
    <submittedName>
        <fullName evidence="1">Uncharacterized protein</fullName>
    </submittedName>
</protein>